<dbReference type="Gene3D" id="3.20.20.80">
    <property type="entry name" value="Glycosidases"/>
    <property type="match status" value="1"/>
</dbReference>
<dbReference type="InterPro" id="IPR013783">
    <property type="entry name" value="Ig-like_fold"/>
</dbReference>
<keyword evidence="5 6" id="KW-0326">Glycosidase</keyword>
<feature type="domain" description="Glycoside hydrolase family 2 immunoglobulin-like beta-sandwich" evidence="7">
    <location>
        <begin position="229"/>
        <end position="331"/>
    </location>
</feature>
<organism evidence="10 11">
    <name type="scientific">Limosilactobacillus oris DSM 4864</name>
    <dbReference type="NCBI Taxonomy" id="1423779"/>
    <lineage>
        <taxon>Bacteria</taxon>
        <taxon>Bacillati</taxon>
        <taxon>Bacillota</taxon>
        <taxon>Bacilli</taxon>
        <taxon>Lactobacillales</taxon>
        <taxon>Lactobacillaceae</taxon>
        <taxon>Limosilactobacillus</taxon>
    </lineage>
</organism>
<keyword evidence="4 6" id="KW-0378">Hydrolase</keyword>
<gene>
    <name evidence="10" type="ORF">FC49_GL000472</name>
</gene>
<evidence type="ECO:0000256" key="6">
    <source>
        <dbReference type="RuleBase" id="RU361154"/>
    </source>
</evidence>
<dbReference type="InterPro" id="IPR006103">
    <property type="entry name" value="Glyco_hydro_2_cat"/>
</dbReference>
<dbReference type="Pfam" id="PF02836">
    <property type="entry name" value="Glyco_hydro_2_C"/>
    <property type="match status" value="1"/>
</dbReference>
<dbReference type="Gene3D" id="2.60.40.10">
    <property type="entry name" value="Immunoglobulins"/>
    <property type="match status" value="1"/>
</dbReference>
<evidence type="ECO:0000259" key="7">
    <source>
        <dbReference type="Pfam" id="PF00703"/>
    </source>
</evidence>
<evidence type="ECO:0000313" key="11">
    <source>
        <dbReference type="Proteomes" id="UP000050973"/>
    </source>
</evidence>
<dbReference type="InterPro" id="IPR006104">
    <property type="entry name" value="Glyco_hydro_2_N"/>
</dbReference>
<dbReference type="RefSeq" id="WP_056984532.1">
    <property type="nucleotide sequence ID" value="NZ_AZGE01000014.1"/>
</dbReference>
<dbReference type="InterPro" id="IPR023230">
    <property type="entry name" value="Glyco_hydro_2_CS"/>
</dbReference>
<dbReference type="PROSITE" id="PS00608">
    <property type="entry name" value="GLYCOSYL_HYDROL_F2_2"/>
    <property type="match status" value="1"/>
</dbReference>
<feature type="domain" description="Glycoside hydrolase family 2 catalytic" evidence="8">
    <location>
        <begin position="338"/>
        <end position="646"/>
    </location>
</feature>
<dbReference type="InterPro" id="IPR036156">
    <property type="entry name" value="Beta-gal/glucu_dom_sf"/>
</dbReference>
<evidence type="ECO:0000313" key="10">
    <source>
        <dbReference type="EMBL" id="KRM15242.1"/>
    </source>
</evidence>
<dbReference type="InterPro" id="IPR008979">
    <property type="entry name" value="Galactose-bd-like_sf"/>
</dbReference>
<dbReference type="PROSITE" id="PS00719">
    <property type="entry name" value="GLYCOSYL_HYDROL_F2_1"/>
    <property type="match status" value="1"/>
</dbReference>
<evidence type="ECO:0000256" key="1">
    <source>
        <dbReference type="ARBA" id="ARBA00001412"/>
    </source>
</evidence>
<dbReference type="InterPro" id="IPR023232">
    <property type="entry name" value="Glyco_hydro_2_AS"/>
</dbReference>
<dbReference type="InterPro" id="IPR050347">
    <property type="entry name" value="Bact_Beta-galactosidase"/>
</dbReference>
<dbReference type="GO" id="GO:0004565">
    <property type="term" value="F:beta-galactosidase activity"/>
    <property type="evidence" value="ECO:0007669"/>
    <property type="project" value="UniProtKB-EC"/>
</dbReference>
<dbReference type="InterPro" id="IPR006101">
    <property type="entry name" value="Glyco_hydro_2"/>
</dbReference>
<dbReference type="PANTHER" id="PTHR46323">
    <property type="entry name" value="BETA-GALACTOSIDASE"/>
    <property type="match status" value="1"/>
</dbReference>
<dbReference type="SUPFAM" id="SSF49303">
    <property type="entry name" value="beta-Galactosidase/glucuronidase domain"/>
    <property type="match status" value="1"/>
</dbReference>
<feature type="domain" description="Glycosyl hydrolases family 2 sugar binding" evidence="9">
    <location>
        <begin position="43"/>
        <end position="227"/>
    </location>
</feature>
<sequence length="649" mass="74822">MDADIKWLDDPEIFRVNQLPAHSDHHYYGDYAEWAHHRSRFVQSLDGQWQFQFAPNPQERPADFSAVDYDTADFGTIEVPSEIELSDYAQNNYINTLIPWEGKIYRRPAYAVDGQNKEAGSFSTGADNTVGLYRKQFDLDPALRGQQIRVRFAGVERAMYLWLNGHFIGYAEDSFTPSEFDLTPYIQDEGNVMAVEVFKHSTASWLEDQDMFRFSGIFRSVDLLAQPATHVEDMTIRPTVDDDYQNGHFNLELQLAGEQAGTVHVVAKDADGQVIVDQTKPVAASIRLDETTVKDVHLWDNHHPYLYQLLVEIKDEAGRLVELVPYRFGFRRIEISPDHVVLLNGKRLIINGVNRHEWDDQRGRSVTMADMKKDIQTFKENNINAVRTCHYPDQLPWYSMCDDNGIYMMAENNLESHATWQKMGSVAPSYNVPGSVPQWKEAVVDRARTNYETFKNHPAILFWSLGNESFVGDDMVAMQQFYKEHDDSRLVHYEGVCHTHDYSEQIPSMDKANYLPAGGTKDYRDQVSDVESWMYLPPKQVEEYLQNNPDKPFMECEYMHDMGNSCGGMGSYIALLDKYPQYFGGFIWDFIDQALQVKDPVSGKLVMRYGGDFDDRHSDYEFSGDGLMFADRTPKPAMQEVRYYYGLHK</sequence>
<dbReference type="GO" id="GO:0005990">
    <property type="term" value="P:lactose catabolic process"/>
    <property type="evidence" value="ECO:0007669"/>
    <property type="project" value="TreeGrafter"/>
</dbReference>
<dbReference type="AlphaFoldDB" id="A0A0R1WBA0"/>
<accession>A0A0R1WBA0</accession>
<comment type="catalytic activity">
    <reaction evidence="1">
        <text>Hydrolysis of terminal non-reducing beta-D-galactose residues in beta-D-galactosides.</text>
        <dbReference type="EC" id="3.2.1.23"/>
    </reaction>
</comment>
<dbReference type="PATRIC" id="fig|1423779.3.peg.479"/>
<dbReference type="GO" id="GO:0009341">
    <property type="term" value="C:beta-galactosidase complex"/>
    <property type="evidence" value="ECO:0007669"/>
    <property type="project" value="TreeGrafter"/>
</dbReference>
<name>A0A0R1WBA0_9LACO</name>
<evidence type="ECO:0000256" key="3">
    <source>
        <dbReference type="ARBA" id="ARBA00012756"/>
    </source>
</evidence>
<reference evidence="10 11" key="1">
    <citation type="journal article" date="2015" name="Genome Announc.">
        <title>Expanding the biotechnology potential of lactobacilli through comparative genomics of 213 strains and associated genera.</title>
        <authorList>
            <person name="Sun Z."/>
            <person name="Harris H.M."/>
            <person name="McCann A."/>
            <person name="Guo C."/>
            <person name="Argimon S."/>
            <person name="Zhang W."/>
            <person name="Yang X."/>
            <person name="Jeffery I.B."/>
            <person name="Cooney J.C."/>
            <person name="Kagawa T.F."/>
            <person name="Liu W."/>
            <person name="Song Y."/>
            <person name="Salvetti E."/>
            <person name="Wrobel A."/>
            <person name="Rasinkangas P."/>
            <person name="Parkhill J."/>
            <person name="Rea M.C."/>
            <person name="O'Sullivan O."/>
            <person name="Ritari J."/>
            <person name="Douillard F.P."/>
            <person name="Paul Ross R."/>
            <person name="Yang R."/>
            <person name="Briner A.E."/>
            <person name="Felis G.E."/>
            <person name="de Vos W.M."/>
            <person name="Barrangou R."/>
            <person name="Klaenhammer T.R."/>
            <person name="Caufield P.W."/>
            <person name="Cui Y."/>
            <person name="Zhang H."/>
            <person name="O'Toole P.W."/>
        </authorList>
    </citation>
    <scope>NUCLEOTIDE SEQUENCE [LARGE SCALE GENOMIC DNA]</scope>
    <source>
        <strain evidence="10 11">DSM 4864</strain>
    </source>
</reference>
<proteinExistence type="inferred from homology"/>
<dbReference type="SUPFAM" id="SSF51445">
    <property type="entry name" value="(Trans)glycosidases"/>
    <property type="match status" value="1"/>
</dbReference>
<comment type="caution">
    <text evidence="10">The sequence shown here is derived from an EMBL/GenBank/DDBJ whole genome shotgun (WGS) entry which is preliminary data.</text>
</comment>
<evidence type="ECO:0000256" key="5">
    <source>
        <dbReference type="ARBA" id="ARBA00023295"/>
    </source>
</evidence>
<dbReference type="Gene3D" id="2.60.120.260">
    <property type="entry name" value="Galactose-binding domain-like"/>
    <property type="match status" value="1"/>
</dbReference>
<dbReference type="EC" id="3.2.1.23" evidence="3"/>
<dbReference type="Proteomes" id="UP000050973">
    <property type="component" value="Unassembled WGS sequence"/>
</dbReference>
<dbReference type="InterPro" id="IPR006102">
    <property type="entry name" value="Ig-like_GH2"/>
</dbReference>
<dbReference type="EMBL" id="AZGE01000014">
    <property type="protein sequence ID" value="KRM15242.1"/>
    <property type="molecule type" value="Genomic_DNA"/>
</dbReference>
<protein>
    <recommendedName>
        <fullName evidence="3">beta-galactosidase</fullName>
        <ecNumber evidence="3">3.2.1.23</ecNumber>
    </recommendedName>
</protein>
<dbReference type="SUPFAM" id="SSF49785">
    <property type="entry name" value="Galactose-binding domain-like"/>
    <property type="match status" value="1"/>
</dbReference>
<evidence type="ECO:0000259" key="8">
    <source>
        <dbReference type="Pfam" id="PF02836"/>
    </source>
</evidence>
<dbReference type="PANTHER" id="PTHR46323:SF2">
    <property type="entry name" value="BETA-GALACTOSIDASE"/>
    <property type="match status" value="1"/>
</dbReference>
<dbReference type="Pfam" id="PF02837">
    <property type="entry name" value="Glyco_hydro_2_N"/>
    <property type="match status" value="1"/>
</dbReference>
<dbReference type="PRINTS" id="PR00132">
    <property type="entry name" value="GLHYDRLASE2"/>
</dbReference>
<evidence type="ECO:0000256" key="4">
    <source>
        <dbReference type="ARBA" id="ARBA00022801"/>
    </source>
</evidence>
<evidence type="ECO:0000256" key="2">
    <source>
        <dbReference type="ARBA" id="ARBA00007401"/>
    </source>
</evidence>
<dbReference type="Pfam" id="PF00703">
    <property type="entry name" value="Glyco_hydro_2"/>
    <property type="match status" value="1"/>
</dbReference>
<evidence type="ECO:0000259" key="9">
    <source>
        <dbReference type="Pfam" id="PF02837"/>
    </source>
</evidence>
<comment type="similarity">
    <text evidence="2 6">Belongs to the glycosyl hydrolase 2 family.</text>
</comment>
<dbReference type="InterPro" id="IPR017853">
    <property type="entry name" value="GH"/>
</dbReference>